<feature type="chain" id="PRO_5040198167" evidence="2">
    <location>
        <begin position="16"/>
        <end position="249"/>
    </location>
</feature>
<reference evidence="3" key="1">
    <citation type="submission" date="2021-06" db="EMBL/GenBank/DDBJ databases">
        <authorList>
            <person name="Kallberg Y."/>
            <person name="Tangrot J."/>
            <person name="Rosling A."/>
        </authorList>
    </citation>
    <scope>NUCLEOTIDE SEQUENCE</scope>
    <source>
        <strain evidence="3">FL966</strain>
    </source>
</reference>
<dbReference type="PANTHER" id="PTHR40633:SF1">
    <property type="entry name" value="GPI ANCHORED SERINE-THREONINE RICH PROTEIN (AFU_ORTHOLOGUE AFUA_1G03630)"/>
    <property type="match status" value="1"/>
</dbReference>
<evidence type="ECO:0000313" key="4">
    <source>
        <dbReference type="Proteomes" id="UP000789759"/>
    </source>
</evidence>
<keyword evidence="4" id="KW-1185">Reference proteome</keyword>
<feature type="non-terminal residue" evidence="3">
    <location>
        <position position="1"/>
    </location>
</feature>
<keyword evidence="2" id="KW-0732">Signal</keyword>
<evidence type="ECO:0000256" key="1">
    <source>
        <dbReference type="SAM" id="MobiDB-lite"/>
    </source>
</evidence>
<accession>A0A9N9NNN8</accession>
<proteinExistence type="predicted"/>
<feature type="signal peptide" evidence="2">
    <location>
        <begin position="1"/>
        <end position="15"/>
    </location>
</feature>
<dbReference type="PANTHER" id="PTHR40633">
    <property type="entry name" value="MATRIX PROTEIN, PUTATIVE (AFU_ORTHOLOGUE AFUA_8G05410)-RELATED"/>
    <property type="match status" value="1"/>
</dbReference>
<comment type="caution">
    <text evidence="3">The sequence shown here is derived from an EMBL/GenBank/DDBJ whole genome shotgun (WGS) entry which is preliminary data.</text>
</comment>
<feature type="compositionally biased region" description="Polar residues" evidence="1">
    <location>
        <begin position="186"/>
        <end position="208"/>
    </location>
</feature>
<protein>
    <submittedName>
        <fullName evidence="3">7285_t:CDS:1</fullName>
    </submittedName>
</protein>
<feature type="region of interest" description="Disordered" evidence="1">
    <location>
        <begin position="118"/>
        <end position="217"/>
    </location>
</feature>
<dbReference type="InterPro" id="IPR052982">
    <property type="entry name" value="SRP1/TIP1-like"/>
</dbReference>
<sequence length="249" mass="26301">CIILSILSISVLIDAGVNPTAPISDTVCQPGSTLRIAWQDDGKSPSIASFPKLIVYFMSGSDQQQKYLAKVCELLPSNSQLYCDHVIPQVRPVGKWYFYRFTDGANTTNEYYTTRFTITDSNGQYPPATSPAPPSGKNPGQDGEIVSNSTNSSPTSLIGSSPTSSSSIPTSSSSDTPASYVPVAQASKTAQSNTKPSSAQTAKQSGSSKEVADSKPSNVVSGASFLENTKELVFSVIVGLTLNFLVLPI</sequence>
<gene>
    <name evidence="3" type="ORF">CPELLU_LOCUS14309</name>
</gene>
<name>A0A9N9NNN8_9GLOM</name>
<dbReference type="AlphaFoldDB" id="A0A9N9NNN8"/>
<dbReference type="Proteomes" id="UP000789759">
    <property type="component" value="Unassembled WGS sequence"/>
</dbReference>
<feature type="compositionally biased region" description="Low complexity" evidence="1">
    <location>
        <begin position="149"/>
        <end position="179"/>
    </location>
</feature>
<dbReference type="OrthoDB" id="2432613at2759"/>
<dbReference type="EMBL" id="CAJVQA010016752">
    <property type="protein sequence ID" value="CAG8744871.1"/>
    <property type="molecule type" value="Genomic_DNA"/>
</dbReference>
<evidence type="ECO:0000256" key="2">
    <source>
        <dbReference type="SAM" id="SignalP"/>
    </source>
</evidence>
<organism evidence="3 4">
    <name type="scientific">Cetraspora pellucida</name>
    <dbReference type="NCBI Taxonomy" id="1433469"/>
    <lineage>
        <taxon>Eukaryota</taxon>
        <taxon>Fungi</taxon>
        <taxon>Fungi incertae sedis</taxon>
        <taxon>Mucoromycota</taxon>
        <taxon>Glomeromycotina</taxon>
        <taxon>Glomeromycetes</taxon>
        <taxon>Diversisporales</taxon>
        <taxon>Gigasporaceae</taxon>
        <taxon>Cetraspora</taxon>
    </lineage>
</organism>
<evidence type="ECO:0000313" key="3">
    <source>
        <dbReference type="EMBL" id="CAG8744871.1"/>
    </source>
</evidence>